<keyword evidence="2" id="KW-1185">Reference proteome</keyword>
<organism evidence="1 2">
    <name type="scientific">Bradyrhizobium cajani</name>
    <dbReference type="NCBI Taxonomy" id="1928661"/>
    <lineage>
        <taxon>Bacteria</taxon>
        <taxon>Pseudomonadati</taxon>
        <taxon>Pseudomonadota</taxon>
        <taxon>Alphaproteobacteria</taxon>
        <taxon>Hyphomicrobiales</taxon>
        <taxon>Nitrobacteraceae</taxon>
        <taxon>Bradyrhizobium</taxon>
    </lineage>
</organism>
<name>A0A844THA3_9BRAD</name>
<protein>
    <submittedName>
        <fullName evidence="1">Uncharacterized protein</fullName>
    </submittedName>
</protein>
<dbReference type="AlphaFoldDB" id="A0A844THA3"/>
<dbReference type="EMBL" id="WQNE01000059">
    <property type="protein sequence ID" value="MVT78567.1"/>
    <property type="molecule type" value="Genomic_DNA"/>
</dbReference>
<proteinExistence type="predicted"/>
<evidence type="ECO:0000313" key="1">
    <source>
        <dbReference type="EMBL" id="MVT78567.1"/>
    </source>
</evidence>
<evidence type="ECO:0000313" key="2">
    <source>
        <dbReference type="Proteomes" id="UP000449969"/>
    </source>
</evidence>
<accession>A0A844THA3</accession>
<dbReference type="Proteomes" id="UP000449969">
    <property type="component" value="Unassembled WGS sequence"/>
</dbReference>
<comment type="caution">
    <text evidence="1">The sequence shown here is derived from an EMBL/GenBank/DDBJ whole genome shotgun (WGS) entry which is preliminary data.</text>
</comment>
<sequence>MLYAPPWDSPKLEAFVEQCIQDKVVLVCVVGPDCRRVEDVIDELVVGLGDDSSRFINTTSHPNESIEDVRCFADAWFLDVDTTLPVQLVTL</sequence>
<reference evidence="1 2" key="1">
    <citation type="submission" date="2019-12" db="EMBL/GenBank/DDBJ databases">
        <title>Draft genome sequences Bradyrhizobium cajani AMBPC1010, Bradyrhizobium pachyrhizi AMBPC1040 and Bradyrhizobium yuanmingense ALSPC3051, three plant growth promoting strains isolated from nodules of Cajanus cajan L. in Dominican Republic.</title>
        <authorList>
            <person name="Flores-Felix J.D."/>
            <person name="Araujo J."/>
            <person name="Diaz-Alcantara C."/>
            <person name="Gonzalez-Andres F."/>
            <person name="Velazquez E."/>
        </authorList>
    </citation>
    <scope>NUCLEOTIDE SEQUENCE [LARGE SCALE GENOMIC DNA]</scope>
    <source>
        <strain evidence="1 2">1010</strain>
    </source>
</reference>
<gene>
    <name evidence="1" type="ORF">GPL20_37010</name>
</gene>